<sequence length="375" mass="43859">MARMSTAITVLVAAQTFLLLLHFRRNNLPSNKEEKTHILILSSWRSGSSIVGHMFSQHPDVFFLNEPGWHVWVSMFQNDADMLQMPVRDVLRSVFRCEFSVFDAYIKVTSKLSNLFLWATSRALCSLPACDAFPRNEITNETICKRLCAKYPFGRIEETCKLYNHLVVKEFRLFDIKALYSLLTDYSLNLKIIHLVRDPRAIGKSRERAEWYLARDNNIVLRSTGPDVNDSFYSIMSKICQNHAQMYKTVAFSSSTFLKNRYMLVRYEDVVRQPVKEMRRMYEFANLKPNTNLEQWIYKITHGVTTGKNKEQFEFTPRDAVKVSQAWRHILAFKKLKVIQDACGDAMATFGYRFIHSIEQQRDHSMDFVLPKPQF</sequence>
<dbReference type="GO" id="GO:0001517">
    <property type="term" value="F:N-acetylglucosamine 6-O-sulfotransferase activity"/>
    <property type="evidence" value="ECO:0000318"/>
    <property type="project" value="GO_Central"/>
</dbReference>
<dbReference type="GO" id="GO:0006790">
    <property type="term" value="P:sulfur compound metabolic process"/>
    <property type="evidence" value="ECO:0000318"/>
    <property type="project" value="GO_Central"/>
</dbReference>
<dbReference type="KEGG" id="xla:108715076"/>
<accession>A0A1L8GET3</accession>
<evidence type="ECO:0000256" key="3">
    <source>
        <dbReference type="ARBA" id="ARBA00022679"/>
    </source>
</evidence>
<dbReference type="STRING" id="8355.A0A1L8GET3"/>
<dbReference type="GO" id="GO:0005975">
    <property type="term" value="P:carbohydrate metabolic process"/>
    <property type="evidence" value="ECO:0007669"/>
    <property type="project" value="InterPro"/>
</dbReference>
<dbReference type="GO" id="GO:0000139">
    <property type="term" value="C:Golgi membrane"/>
    <property type="evidence" value="ECO:0007669"/>
    <property type="project" value="UniProtKB-SubCell"/>
</dbReference>
<evidence type="ECO:0000256" key="5">
    <source>
        <dbReference type="ARBA" id="ARBA00022968"/>
    </source>
</evidence>
<dbReference type="InterPro" id="IPR000863">
    <property type="entry name" value="Sulfotransferase_dom"/>
</dbReference>
<dbReference type="Gene3D" id="3.40.50.300">
    <property type="entry name" value="P-loop containing nucleotide triphosphate hydrolases"/>
    <property type="match status" value="1"/>
</dbReference>
<name>A0A1L8GET3_XENLA</name>
<dbReference type="PaxDb" id="8355-A0A1L8GET3"/>
<keyword evidence="3" id="KW-0808">Transferase</keyword>
<dbReference type="PIRSF" id="PIRSF005883">
    <property type="entry name" value="Carbohydrate_sulfotransferase"/>
    <property type="match status" value="1"/>
</dbReference>
<evidence type="ECO:0000256" key="6">
    <source>
        <dbReference type="ARBA" id="ARBA00022989"/>
    </source>
</evidence>
<reference evidence="13" key="1">
    <citation type="submission" date="2025-08" db="UniProtKB">
        <authorList>
            <consortium name="RefSeq"/>
        </authorList>
    </citation>
    <scope>IDENTIFICATION</scope>
    <source>
        <strain evidence="13">J_2021</strain>
        <tissue evidence="13">Erythrocytes</tissue>
    </source>
</reference>
<dbReference type="InterPro" id="IPR051135">
    <property type="entry name" value="Gal/GlcNAc/GalNAc_ST"/>
</dbReference>
<dbReference type="Pfam" id="PF00685">
    <property type="entry name" value="Sulfotransfer_1"/>
    <property type="match status" value="1"/>
</dbReference>
<evidence type="ECO:0000256" key="9">
    <source>
        <dbReference type="ARBA" id="ARBA00023180"/>
    </source>
</evidence>
<gene>
    <name evidence="13" type="primary">LOC108715076</name>
</gene>
<organism evidence="12 13">
    <name type="scientific">Xenopus laevis</name>
    <name type="common">African clawed frog</name>
    <dbReference type="NCBI Taxonomy" id="8355"/>
    <lineage>
        <taxon>Eukaryota</taxon>
        <taxon>Metazoa</taxon>
        <taxon>Chordata</taxon>
        <taxon>Craniata</taxon>
        <taxon>Vertebrata</taxon>
        <taxon>Euteleostomi</taxon>
        <taxon>Amphibia</taxon>
        <taxon>Batrachia</taxon>
        <taxon>Anura</taxon>
        <taxon>Pipoidea</taxon>
        <taxon>Pipidae</taxon>
        <taxon>Xenopodinae</taxon>
        <taxon>Xenopus</taxon>
        <taxon>Xenopus</taxon>
    </lineage>
</organism>
<evidence type="ECO:0000313" key="13">
    <source>
        <dbReference type="RefSeq" id="XP_018115409.1"/>
    </source>
</evidence>
<evidence type="ECO:0000256" key="10">
    <source>
        <dbReference type="ARBA" id="ARBA00023277"/>
    </source>
</evidence>
<evidence type="ECO:0000256" key="8">
    <source>
        <dbReference type="ARBA" id="ARBA00023136"/>
    </source>
</evidence>
<keyword evidence="5" id="KW-0735">Signal-anchor</keyword>
<keyword evidence="8" id="KW-0472">Membrane</keyword>
<keyword evidence="12" id="KW-1185">Reference proteome</keyword>
<dbReference type="GO" id="GO:0006044">
    <property type="term" value="P:N-acetylglucosamine metabolic process"/>
    <property type="evidence" value="ECO:0000318"/>
    <property type="project" value="GO_Central"/>
</dbReference>
<evidence type="ECO:0000256" key="2">
    <source>
        <dbReference type="ARBA" id="ARBA00005530"/>
    </source>
</evidence>
<dbReference type="GeneID" id="108715076"/>
<protein>
    <submittedName>
        <fullName evidence="13">Carbohydrate sulfotransferase 6</fullName>
    </submittedName>
</protein>
<dbReference type="OrthoDB" id="6138663at2759"/>
<dbReference type="GO" id="GO:0005802">
    <property type="term" value="C:trans-Golgi network"/>
    <property type="evidence" value="ECO:0000318"/>
    <property type="project" value="GO_Central"/>
</dbReference>
<dbReference type="PANTHER" id="PTHR10704:SF4">
    <property type="entry name" value="CARBOHYDRATE SULFOTRANSFERASE 6"/>
    <property type="match status" value="1"/>
</dbReference>
<dbReference type="InterPro" id="IPR016469">
    <property type="entry name" value="Carbohydrate_sulfotransferase"/>
</dbReference>
<evidence type="ECO:0000256" key="4">
    <source>
        <dbReference type="ARBA" id="ARBA00022692"/>
    </source>
</evidence>
<comment type="subcellular location">
    <subcellularLocation>
        <location evidence="1">Golgi apparatus membrane</location>
        <topology evidence="1">Single-pass type II membrane protein</topology>
    </subcellularLocation>
</comment>
<evidence type="ECO:0000259" key="11">
    <source>
        <dbReference type="Pfam" id="PF00685"/>
    </source>
</evidence>
<keyword evidence="7" id="KW-0333">Golgi apparatus</keyword>
<evidence type="ECO:0000256" key="7">
    <source>
        <dbReference type="ARBA" id="ARBA00023034"/>
    </source>
</evidence>
<dbReference type="CTD" id="108715076"/>
<evidence type="ECO:0000256" key="1">
    <source>
        <dbReference type="ARBA" id="ARBA00004323"/>
    </source>
</evidence>
<evidence type="ECO:0000313" key="12">
    <source>
        <dbReference type="Proteomes" id="UP000186698"/>
    </source>
</evidence>
<dbReference type="SUPFAM" id="SSF52540">
    <property type="entry name" value="P-loop containing nucleoside triphosphate hydrolases"/>
    <property type="match status" value="1"/>
</dbReference>
<dbReference type="PANTHER" id="PTHR10704">
    <property type="entry name" value="CARBOHYDRATE SULFOTRANSFERASE"/>
    <property type="match status" value="1"/>
</dbReference>
<proteinExistence type="inferred from homology"/>
<keyword evidence="6" id="KW-1133">Transmembrane helix</keyword>
<dbReference type="AlphaFoldDB" id="A0A1L8GET3"/>
<dbReference type="FunFam" id="3.40.50.300:FF:000703">
    <property type="entry name" value="Sulfotransferase"/>
    <property type="match status" value="1"/>
</dbReference>
<keyword evidence="9" id="KW-0325">Glycoprotein</keyword>
<comment type="similarity">
    <text evidence="2">Belongs to the sulfotransferase 1 family. Gal/GlcNAc/GalNAc subfamily.</text>
</comment>
<keyword evidence="10" id="KW-0119">Carbohydrate metabolism</keyword>
<feature type="domain" description="Sulfotransferase" evidence="11">
    <location>
        <begin position="36"/>
        <end position="350"/>
    </location>
</feature>
<dbReference type="InterPro" id="IPR027417">
    <property type="entry name" value="P-loop_NTPase"/>
</dbReference>
<dbReference type="OMA" id="HEQQANI"/>
<dbReference type="RefSeq" id="XP_018115409.1">
    <property type="nucleotide sequence ID" value="XM_018259920.2"/>
</dbReference>
<dbReference type="Proteomes" id="UP000186698">
    <property type="component" value="Chromosome 4S"/>
</dbReference>
<keyword evidence="4" id="KW-0812">Transmembrane</keyword>